<reference evidence="2 4" key="1">
    <citation type="journal article" date="2010" name="BMC Genomics">
        <title>Combination of measures distinguishes pre-miRNAs from other stem-loops in the genome of the newly sequenced Anopheles darlingi.</title>
        <authorList>
            <person name="Mendes N.D."/>
            <person name="Freitas A.T."/>
            <person name="Vasconcelos A.T."/>
            <person name="Sagot M.F."/>
        </authorList>
    </citation>
    <scope>NUCLEOTIDE SEQUENCE</scope>
</reference>
<reference evidence="3" key="4">
    <citation type="submission" date="2015-06" db="UniProtKB">
        <authorList>
            <consortium name="EnsemblMetazoa"/>
        </authorList>
    </citation>
    <scope>IDENTIFICATION</scope>
</reference>
<evidence type="ECO:0000256" key="1">
    <source>
        <dbReference type="SAM" id="MobiDB-lite"/>
    </source>
</evidence>
<accession>W5JJM9</accession>
<feature type="compositionally biased region" description="Basic and acidic residues" evidence="1">
    <location>
        <begin position="7"/>
        <end position="27"/>
    </location>
</feature>
<dbReference type="EMBL" id="ADMH02001295">
    <property type="protein sequence ID" value="ETN63110.1"/>
    <property type="molecule type" value="Genomic_DNA"/>
</dbReference>
<keyword evidence="4" id="KW-1185">Reference proteome</keyword>
<proteinExistence type="predicted"/>
<feature type="region of interest" description="Disordered" evidence="1">
    <location>
        <begin position="1"/>
        <end position="92"/>
    </location>
</feature>
<dbReference type="EnsemblMetazoa" id="ADAC005190-RA">
    <property type="protein sequence ID" value="ADAC005190-PA"/>
    <property type="gene ID" value="ADAC005190"/>
</dbReference>
<feature type="compositionally biased region" description="Acidic residues" evidence="1">
    <location>
        <begin position="36"/>
        <end position="88"/>
    </location>
</feature>
<organism evidence="2">
    <name type="scientific">Anopheles darlingi</name>
    <name type="common">Mosquito</name>
    <dbReference type="NCBI Taxonomy" id="43151"/>
    <lineage>
        <taxon>Eukaryota</taxon>
        <taxon>Metazoa</taxon>
        <taxon>Ecdysozoa</taxon>
        <taxon>Arthropoda</taxon>
        <taxon>Hexapoda</taxon>
        <taxon>Insecta</taxon>
        <taxon>Pterygota</taxon>
        <taxon>Neoptera</taxon>
        <taxon>Endopterygota</taxon>
        <taxon>Diptera</taxon>
        <taxon>Nematocera</taxon>
        <taxon>Culicoidea</taxon>
        <taxon>Culicidae</taxon>
        <taxon>Anophelinae</taxon>
        <taxon>Anopheles</taxon>
    </lineage>
</organism>
<dbReference type="HOGENOM" id="CLU_2028625_0_0_1"/>
<name>W5JJM9_ANODA</name>
<evidence type="ECO:0000313" key="3">
    <source>
        <dbReference type="EnsemblMetazoa" id="ADAC005190-PA"/>
    </source>
</evidence>
<protein>
    <submittedName>
        <fullName evidence="2 3">Uncharacterized protein</fullName>
    </submittedName>
</protein>
<reference evidence="2" key="3">
    <citation type="journal article" date="2013" name="Nucleic Acids Res.">
        <title>The genome of Anopheles darlingi, the main neotropical malaria vector.</title>
        <authorList>
            <person name="Marinotti O."/>
            <person name="Cerqueira G.C."/>
            <person name="de Almeida L.G."/>
            <person name="Ferro M.I."/>
            <person name="Loreto E.L."/>
            <person name="Zaha A."/>
            <person name="Teixeira S.M."/>
            <person name="Wespiser A.R."/>
            <person name="Almeida E Silva A."/>
            <person name="Schlindwein A.D."/>
            <person name="Pacheco A.C."/>
            <person name="Silva A.L."/>
            <person name="Graveley B.R."/>
            <person name="Walenz B.P."/>
            <person name="Lima Bde A."/>
            <person name="Ribeiro C.A."/>
            <person name="Nunes-Silva C.G."/>
            <person name="de Carvalho C.R."/>
            <person name="Soares C.M."/>
            <person name="de Menezes C.B."/>
            <person name="Matiolli C."/>
            <person name="Caffrey D."/>
            <person name="Araujo D.A."/>
            <person name="de Oliveira D.M."/>
            <person name="Golenbock D."/>
            <person name="Grisard E.C."/>
            <person name="Fantinatti-Garboggini F."/>
            <person name="de Carvalho F.M."/>
            <person name="Barcellos F.G."/>
            <person name="Prosdocimi F."/>
            <person name="May G."/>
            <person name="Azevedo Junior G.M."/>
            <person name="Guimaraes G.M."/>
            <person name="Goldman G.H."/>
            <person name="Padilha I.Q."/>
            <person name="Batista Jda S."/>
            <person name="Ferro J.A."/>
            <person name="Ribeiro J.M."/>
            <person name="Fietto J.L."/>
            <person name="Dabbas K.M."/>
            <person name="Cerdeira L."/>
            <person name="Agnez-Lima L.F."/>
            <person name="Brocchi M."/>
            <person name="de Carvalho M.O."/>
            <person name="Teixeira Mde M."/>
            <person name="Diniz Maia Mde M."/>
            <person name="Goldman M.H."/>
            <person name="Cruz Schneider M.P."/>
            <person name="Felipe M.S."/>
            <person name="Hungria M."/>
            <person name="Nicolas M.F."/>
            <person name="Pereira M."/>
            <person name="Montes M.A."/>
            <person name="Cantao M.E."/>
            <person name="Vincentz M."/>
            <person name="Rafael M.S."/>
            <person name="Silverman N."/>
            <person name="Stoco P.H."/>
            <person name="Souza R.C."/>
            <person name="Vicentini R."/>
            <person name="Gazzinelli R.T."/>
            <person name="Neves Rde O."/>
            <person name="Silva R."/>
            <person name="Astolfi-Filho S."/>
            <person name="Maciel T.E."/>
            <person name="Urmenyi T.P."/>
            <person name="Tadei W.P."/>
            <person name="Camargo E.P."/>
            <person name="de Vasconcelos A.T."/>
        </authorList>
    </citation>
    <scope>NUCLEOTIDE SEQUENCE</scope>
</reference>
<evidence type="ECO:0000313" key="4">
    <source>
        <dbReference type="Proteomes" id="UP000000673"/>
    </source>
</evidence>
<dbReference type="OMA" id="FEHDGSI"/>
<reference evidence="2" key="2">
    <citation type="submission" date="2010-05" db="EMBL/GenBank/DDBJ databases">
        <authorList>
            <person name="Almeida L.G."/>
            <person name="Nicolas M.F."/>
            <person name="Souza R.C."/>
            <person name="Vasconcelos A.T.R."/>
        </authorList>
    </citation>
    <scope>NUCLEOTIDE SEQUENCE</scope>
</reference>
<sequence>MLPKTIDTIKSESRFEHDGSIHSREFAGEADVVGVGEDEEDAGVDAELDEDDNEELDLSGGDDDEDDDEEDDDDVDDDDVEDDDDELTSDSYCSGEYNFWFFVLRPSALLIGLDNTSTARSG</sequence>
<dbReference type="VEuPathDB" id="VectorBase:ADAC005190"/>
<dbReference type="Proteomes" id="UP000000673">
    <property type="component" value="Unassembled WGS sequence"/>
</dbReference>
<gene>
    <name evidence="2" type="ORF">AND_005190</name>
</gene>
<dbReference type="AlphaFoldDB" id="W5JJM9"/>
<evidence type="ECO:0000313" key="2">
    <source>
        <dbReference type="EMBL" id="ETN63110.1"/>
    </source>
</evidence>